<dbReference type="eggNOG" id="COG1136">
    <property type="taxonomic scope" value="Bacteria"/>
</dbReference>
<dbReference type="PANTHER" id="PTHR42798">
    <property type="entry name" value="LIPOPROTEIN-RELEASING SYSTEM ATP-BINDING PROTEIN LOLD"/>
    <property type="match status" value="1"/>
</dbReference>
<evidence type="ECO:0000256" key="3">
    <source>
        <dbReference type="ARBA" id="ARBA00022741"/>
    </source>
</evidence>
<dbReference type="CDD" id="cd03255">
    <property type="entry name" value="ABC_MJ0796_LolCDE_FtsE"/>
    <property type="match status" value="1"/>
</dbReference>
<keyword evidence="7" id="KW-1185">Reference proteome</keyword>
<dbReference type="InterPro" id="IPR003439">
    <property type="entry name" value="ABC_transporter-like_ATP-bd"/>
</dbReference>
<evidence type="ECO:0000259" key="5">
    <source>
        <dbReference type="PROSITE" id="PS50893"/>
    </source>
</evidence>
<feature type="domain" description="ABC transporter" evidence="5">
    <location>
        <begin position="2"/>
        <end position="226"/>
    </location>
</feature>
<dbReference type="FunFam" id="3.40.50.300:FF:000032">
    <property type="entry name" value="Export ABC transporter ATP-binding protein"/>
    <property type="match status" value="1"/>
</dbReference>
<protein>
    <recommendedName>
        <fullName evidence="5">ABC transporter domain-containing protein</fullName>
    </recommendedName>
</protein>
<comment type="similarity">
    <text evidence="1">Belongs to the ABC transporter superfamily.</text>
</comment>
<reference evidence="6 7" key="1">
    <citation type="submission" date="2009-01" db="EMBL/GenBank/DDBJ databases">
        <authorList>
            <person name="Fulton L."/>
            <person name="Clifton S."/>
            <person name="Fulton B."/>
            <person name="Xu J."/>
            <person name="Minx P."/>
            <person name="Pepin K.H."/>
            <person name="Johnson M."/>
            <person name="Bhonagiri V."/>
            <person name="Nash W.E."/>
            <person name="Mardis E.R."/>
            <person name="Wilson R.K."/>
        </authorList>
    </citation>
    <scope>NUCLEOTIDE SEQUENCE [LARGE SCALE GENOMIC DNA]</scope>
    <source>
        <strain evidence="7">DSM 10507 / JCM 14656 / S5a33</strain>
    </source>
</reference>
<gene>
    <name evidence="6" type="ORF">RUMHYD_03929</name>
</gene>
<evidence type="ECO:0000256" key="1">
    <source>
        <dbReference type="ARBA" id="ARBA00005417"/>
    </source>
</evidence>
<name>C0CSQ3_BLAHS</name>
<dbReference type="Pfam" id="PF00005">
    <property type="entry name" value="ABC_tran"/>
    <property type="match status" value="1"/>
</dbReference>
<dbReference type="RefSeq" id="WP_005953675.1">
    <property type="nucleotide sequence ID" value="NZ_GG657708.1"/>
</dbReference>
<accession>C0CSQ3</accession>
<evidence type="ECO:0000313" key="6">
    <source>
        <dbReference type="EMBL" id="EEG47204.1"/>
    </source>
</evidence>
<evidence type="ECO:0000313" key="7">
    <source>
        <dbReference type="Proteomes" id="UP000003100"/>
    </source>
</evidence>
<dbReference type="InterPro" id="IPR017911">
    <property type="entry name" value="MacB-like_ATP-bd"/>
</dbReference>
<dbReference type="AlphaFoldDB" id="C0CSQ3"/>
<dbReference type="EMBL" id="ACBZ01000231">
    <property type="protein sequence ID" value="EEG47204.1"/>
    <property type="molecule type" value="Genomic_DNA"/>
</dbReference>
<dbReference type="Proteomes" id="UP000003100">
    <property type="component" value="Unassembled WGS sequence"/>
</dbReference>
<reference evidence="6 7" key="2">
    <citation type="submission" date="2009-02" db="EMBL/GenBank/DDBJ databases">
        <title>Draft genome sequence of Blautia hydrogenotrophica DSM 10507 (Ruminococcus hydrogenotrophicus DSM 10507).</title>
        <authorList>
            <person name="Sudarsanam P."/>
            <person name="Ley R."/>
            <person name="Guruge J."/>
            <person name="Turnbaugh P.J."/>
            <person name="Mahowald M."/>
            <person name="Liep D."/>
            <person name="Gordon J."/>
        </authorList>
    </citation>
    <scope>NUCLEOTIDE SEQUENCE [LARGE SCALE GENOMIC DNA]</scope>
    <source>
        <strain evidence="7">DSM 10507 / JCM 14656 / S5a33</strain>
    </source>
</reference>
<keyword evidence="3" id="KW-0547">Nucleotide-binding</keyword>
<dbReference type="SMART" id="SM00382">
    <property type="entry name" value="AAA"/>
    <property type="match status" value="1"/>
</dbReference>
<dbReference type="GO" id="GO:0098796">
    <property type="term" value="C:membrane protein complex"/>
    <property type="evidence" value="ECO:0007669"/>
    <property type="project" value="UniProtKB-ARBA"/>
</dbReference>
<sequence>MLRVNHLYKSYQTGTVTYEVLKDVSFEVKRGEFVAVMGPSGSGKTTLLNCISCFIPHDKGEILLDGKDLSKLKERQIAKVRNEKLGFVFQDFMLLDGLTVFENVCIPKVIREEPYRKMEEKAKELLAMFGIEQIKDKYPAEISGGQKQRTAVARALMNEPLLILADEPTGNLDSRSSEAVIKAFLEAKRKLGATTFMVTHDSFSASYCDRVIVMKDGKVFQELVNS</sequence>
<dbReference type="HOGENOM" id="CLU_000604_1_22_9"/>
<evidence type="ECO:0000256" key="2">
    <source>
        <dbReference type="ARBA" id="ARBA00022448"/>
    </source>
</evidence>
<dbReference type="PROSITE" id="PS50893">
    <property type="entry name" value="ABC_TRANSPORTER_2"/>
    <property type="match status" value="1"/>
</dbReference>
<dbReference type="SUPFAM" id="SSF52540">
    <property type="entry name" value="P-loop containing nucleoside triphosphate hydrolases"/>
    <property type="match status" value="1"/>
</dbReference>
<dbReference type="GO" id="GO:0005524">
    <property type="term" value="F:ATP binding"/>
    <property type="evidence" value="ECO:0007669"/>
    <property type="project" value="UniProtKB-KW"/>
</dbReference>
<comment type="caution">
    <text evidence="6">The sequence shown here is derived from an EMBL/GenBank/DDBJ whole genome shotgun (WGS) entry which is preliminary data.</text>
</comment>
<evidence type="ECO:0000256" key="4">
    <source>
        <dbReference type="ARBA" id="ARBA00022840"/>
    </source>
</evidence>
<dbReference type="Gene3D" id="3.40.50.300">
    <property type="entry name" value="P-loop containing nucleotide triphosphate hydrolases"/>
    <property type="match status" value="1"/>
</dbReference>
<dbReference type="InterPro" id="IPR003593">
    <property type="entry name" value="AAA+_ATPase"/>
</dbReference>
<keyword evidence="4" id="KW-0067">ATP-binding</keyword>
<feature type="non-terminal residue" evidence="6">
    <location>
        <position position="226"/>
    </location>
</feature>
<dbReference type="GO" id="GO:0022857">
    <property type="term" value="F:transmembrane transporter activity"/>
    <property type="evidence" value="ECO:0007669"/>
    <property type="project" value="UniProtKB-ARBA"/>
</dbReference>
<proteinExistence type="inferred from homology"/>
<organism evidence="6 7">
    <name type="scientific">Blautia hydrogenotrophica (strain DSM 10507 / JCM 14656 / S5a33)</name>
    <name type="common">Ruminococcus hydrogenotrophicus</name>
    <dbReference type="NCBI Taxonomy" id="476272"/>
    <lineage>
        <taxon>Bacteria</taxon>
        <taxon>Bacillati</taxon>
        <taxon>Bacillota</taxon>
        <taxon>Clostridia</taxon>
        <taxon>Lachnospirales</taxon>
        <taxon>Lachnospiraceae</taxon>
        <taxon>Blautia</taxon>
    </lineage>
</organism>
<dbReference type="PANTHER" id="PTHR42798:SF7">
    <property type="entry name" value="ALPHA-D-RIBOSE 1-METHYLPHOSPHONATE 5-TRIPHOSPHATE SYNTHASE SUBUNIT PHNL"/>
    <property type="match status" value="1"/>
</dbReference>
<dbReference type="GO" id="GO:0016887">
    <property type="term" value="F:ATP hydrolysis activity"/>
    <property type="evidence" value="ECO:0007669"/>
    <property type="project" value="InterPro"/>
</dbReference>
<keyword evidence="2" id="KW-0813">Transport</keyword>
<dbReference type="InterPro" id="IPR027417">
    <property type="entry name" value="P-loop_NTPase"/>
</dbReference>
<dbReference type="PATRIC" id="fig|476272.21.peg.6"/>